<evidence type="ECO:0000313" key="3">
    <source>
        <dbReference type="Proteomes" id="UP000241769"/>
    </source>
</evidence>
<proteinExistence type="predicted"/>
<dbReference type="Pfam" id="PF18731">
    <property type="entry name" value="HEPN_Swt1"/>
    <property type="match status" value="1"/>
</dbReference>
<reference evidence="2 3" key="1">
    <citation type="journal article" date="2018" name="Genome Biol. Evol.">
        <title>Multiple Roots of Fruiting Body Formation in Amoebozoa.</title>
        <authorList>
            <person name="Hillmann F."/>
            <person name="Forbes G."/>
            <person name="Novohradska S."/>
            <person name="Ferling I."/>
            <person name="Riege K."/>
            <person name="Groth M."/>
            <person name="Westermann M."/>
            <person name="Marz M."/>
            <person name="Spaller T."/>
            <person name="Winckler T."/>
            <person name="Schaap P."/>
            <person name="Glockner G."/>
        </authorList>
    </citation>
    <scope>NUCLEOTIDE SEQUENCE [LARGE SCALE GENOMIC DNA]</scope>
    <source>
        <strain evidence="2 3">Jena</strain>
    </source>
</reference>
<accession>A0A2P6NQ18</accession>
<protein>
    <recommendedName>
        <fullName evidence="1">Swt1-like HEPN domain-containing protein</fullName>
    </recommendedName>
</protein>
<dbReference type="Proteomes" id="UP000241769">
    <property type="component" value="Unassembled WGS sequence"/>
</dbReference>
<evidence type="ECO:0000259" key="1">
    <source>
        <dbReference type="Pfam" id="PF18731"/>
    </source>
</evidence>
<sequence>MIQPAPSVTPHSHECYVKNMASERQDNSLRISRCLDHFNEGVRSYLALKLSVVFGAQWFQIALKYVDRRSINKNTTDLSRVDTTALIAIIFGCWKDLIELQPQHRTLLHEIRHARNRWAHQEDFSLDDSYRIIDNMERLLGYFGEFPLCTAIRDERHALILAMADRILQSRTNQTPPPTSVYTSTLAPDVMDIDGCKLFNSANALLDVVFM</sequence>
<name>A0A2P6NQ18_9EUKA</name>
<dbReference type="EMBL" id="MDYQ01000036">
    <property type="protein sequence ID" value="PRP86039.1"/>
    <property type="molecule type" value="Genomic_DNA"/>
</dbReference>
<comment type="caution">
    <text evidence="2">The sequence shown here is derived from an EMBL/GenBank/DDBJ whole genome shotgun (WGS) entry which is preliminary data.</text>
</comment>
<gene>
    <name evidence="2" type="ORF">PROFUN_05810</name>
</gene>
<dbReference type="InterPro" id="IPR041650">
    <property type="entry name" value="HEPN_Swt1"/>
</dbReference>
<organism evidence="2 3">
    <name type="scientific">Planoprotostelium fungivorum</name>
    <dbReference type="NCBI Taxonomy" id="1890364"/>
    <lineage>
        <taxon>Eukaryota</taxon>
        <taxon>Amoebozoa</taxon>
        <taxon>Evosea</taxon>
        <taxon>Variosea</taxon>
        <taxon>Cavosteliida</taxon>
        <taxon>Cavosteliaceae</taxon>
        <taxon>Planoprotostelium</taxon>
    </lineage>
</organism>
<feature type="domain" description="Swt1-like HEPN" evidence="1">
    <location>
        <begin position="33"/>
        <end position="140"/>
    </location>
</feature>
<evidence type="ECO:0000313" key="2">
    <source>
        <dbReference type="EMBL" id="PRP86039.1"/>
    </source>
</evidence>
<dbReference type="AlphaFoldDB" id="A0A2P6NQ18"/>
<dbReference type="InParanoid" id="A0A2P6NQ18"/>
<dbReference type="OrthoDB" id="21574at2759"/>
<keyword evidence="3" id="KW-1185">Reference proteome</keyword>